<proteinExistence type="inferred from homology"/>
<dbReference type="PANTHER" id="PTHR48022:SF2">
    <property type="entry name" value="PLASTIDIC GLUCOSE TRANSPORTER 4"/>
    <property type="match status" value="1"/>
</dbReference>
<evidence type="ECO:0000256" key="14">
    <source>
        <dbReference type="RuleBase" id="RU003346"/>
    </source>
</evidence>
<feature type="transmembrane region" description="Helical" evidence="15">
    <location>
        <begin position="413"/>
        <end position="433"/>
    </location>
</feature>
<keyword evidence="6 15" id="KW-0472">Membrane</keyword>
<organism evidence="18">
    <name type="scientific">Aureococcus anophagefferens</name>
    <name type="common">Harmful bloom alga</name>
    <dbReference type="NCBI Taxonomy" id="44056"/>
    <lineage>
        <taxon>Eukaryota</taxon>
        <taxon>Sar</taxon>
        <taxon>Stramenopiles</taxon>
        <taxon>Ochrophyta</taxon>
        <taxon>Pelagophyceae</taxon>
        <taxon>Pelagomonadales</taxon>
        <taxon>Pelagomonadaceae</taxon>
        <taxon>Aureococcus</taxon>
    </lineage>
</organism>
<dbReference type="InterPro" id="IPR005828">
    <property type="entry name" value="MFS_sugar_transport-like"/>
</dbReference>
<dbReference type="GO" id="GO:0005351">
    <property type="term" value="F:carbohydrate:proton symporter activity"/>
    <property type="evidence" value="ECO:0007669"/>
    <property type="project" value="TreeGrafter"/>
</dbReference>
<reference evidence="17 18" key="1">
    <citation type="journal article" date="2011" name="Proc. Natl. Acad. Sci. U.S.A.">
        <title>Niche of harmful alga Aureococcus anophagefferens revealed through ecogenomics.</title>
        <authorList>
            <person name="Gobler C.J."/>
            <person name="Berry D.L."/>
            <person name="Dyhrman S.T."/>
            <person name="Wilhelm S.W."/>
            <person name="Salamov A."/>
            <person name="Lobanov A.V."/>
            <person name="Zhang Y."/>
            <person name="Collier J.L."/>
            <person name="Wurch L.L."/>
            <person name="Kustka A.B."/>
            <person name="Dill B.D."/>
            <person name="Shah M."/>
            <person name="VerBerkmoes N.C."/>
            <person name="Kuo A."/>
            <person name="Terry A."/>
            <person name="Pangilinan J."/>
            <person name="Lindquist E.A."/>
            <person name="Lucas S."/>
            <person name="Paulsen I.T."/>
            <person name="Hattenrath-Lehmann T.K."/>
            <person name="Talmage S.C."/>
            <person name="Walker E.A."/>
            <person name="Koch F."/>
            <person name="Burson A.M."/>
            <person name="Marcoval M.A."/>
            <person name="Tang Y.Z."/>
            <person name="Lecleir G.R."/>
            <person name="Coyne K.J."/>
            <person name="Berg G.M."/>
            <person name="Bertrand E.M."/>
            <person name="Saito M.A."/>
            <person name="Gladyshev V.N."/>
            <person name="Grigoriev I.V."/>
        </authorList>
    </citation>
    <scope>NUCLEOTIDE SEQUENCE [LARGE SCALE GENOMIC DNA]</scope>
    <source>
        <strain evidence="18">CCMP 1984</strain>
    </source>
</reference>
<name>F0YHW9_AURAN</name>
<dbReference type="InterPro" id="IPR050360">
    <property type="entry name" value="MFS_Sugar_Transporters"/>
</dbReference>
<dbReference type="AlphaFoldDB" id="F0YHW9"/>
<comment type="subcellular location">
    <subcellularLocation>
        <location evidence="1">Membrane</location>
        <topology evidence="1">Multi-pass membrane protein</topology>
    </subcellularLocation>
</comment>
<dbReference type="NCBIfam" id="TIGR00879">
    <property type="entry name" value="SP"/>
    <property type="match status" value="1"/>
</dbReference>
<dbReference type="GO" id="GO:0016020">
    <property type="term" value="C:membrane"/>
    <property type="evidence" value="ECO:0007669"/>
    <property type="project" value="UniProtKB-SubCell"/>
</dbReference>
<dbReference type="EMBL" id="GL833142">
    <property type="protein sequence ID" value="EGB05304.1"/>
    <property type="molecule type" value="Genomic_DNA"/>
</dbReference>
<dbReference type="InterPro" id="IPR020846">
    <property type="entry name" value="MFS_dom"/>
</dbReference>
<evidence type="ECO:0000256" key="6">
    <source>
        <dbReference type="ARBA" id="ARBA00023136"/>
    </source>
</evidence>
<evidence type="ECO:0000256" key="1">
    <source>
        <dbReference type="ARBA" id="ARBA00004141"/>
    </source>
</evidence>
<comment type="subunit">
    <text evidence="3">Homodimer.</text>
</comment>
<accession>F0YHW9</accession>
<dbReference type="RefSeq" id="XP_009039952.1">
    <property type="nucleotide sequence ID" value="XM_009041704.1"/>
</dbReference>
<dbReference type="Pfam" id="PF00083">
    <property type="entry name" value="Sugar_tr"/>
    <property type="match status" value="1"/>
</dbReference>
<sequence length="442" mass="43833">MSVSGGEVAKAPEAPWAVAGACAGAVLFGYHLGVVNTPLDAMSRTLGFAGDAKVAGAVVSSTLVGATAGSLLGGAAADRWGRRGAMVRNSFLLAAAAAGCAAAGTVPQLLAARLAAGVGIGIVSSITPLYISEVAPTARRGAYGALNQVAICVGILLSIATGLGVTPTSPGSRWRPMFAFALVPTLLHLALALKAPESPRWAGNADKQASAARLWGAAAAAELGPAAATSSDGGGSWAAMVSPRHRRATATAFLLFVQQQFAGINAVVYFSTKVFREAGLQSAVLGSVAVALTNILGTVCVATPLIDKFGRKAMLCSSYAGMAASMAVMAAAAATPALAGTPALAATSFLGTIAYIFAFSCGCGPVPGLLTPELFPSKLRAKGGSIGMLSHWGCNTVVGAAFLPLVAQLGLPAVYAGFAAVAAASAIFAKVAIEETSGAALE</sequence>
<comment type="catalytic activity">
    <reaction evidence="10">
        <text>D-mannose(out) = D-mannose(in)</text>
        <dbReference type="Rhea" id="RHEA:78391"/>
        <dbReference type="ChEBI" id="CHEBI:4208"/>
    </reaction>
    <physiologicalReaction direction="left-to-right" evidence="10">
        <dbReference type="Rhea" id="RHEA:78392"/>
    </physiologicalReaction>
</comment>
<comment type="catalytic activity">
    <reaction evidence="12">
        <text>D-fructose(out) = D-fructose(in)</text>
        <dbReference type="Rhea" id="RHEA:60372"/>
        <dbReference type="ChEBI" id="CHEBI:37721"/>
    </reaction>
    <physiologicalReaction direction="left-to-right" evidence="12">
        <dbReference type="Rhea" id="RHEA:60373"/>
    </physiologicalReaction>
</comment>
<dbReference type="PANTHER" id="PTHR48022">
    <property type="entry name" value="PLASTIDIC GLUCOSE TRANSPORTER 4"/>
    <property type="match status" value="1"/>
</dbReference>
<feature type="transmembrane region" description="Helical" evidence="15">
    <location>
        <begin position="177"/>
        <end position="193"/>
    </location>
</feature>
<evidence type="ECO:0000259" key="16">
    <source>
        <dbReference type="PROSITE" id="PS50850"/>
    </source>
</evidence>
<feature type="transmembrane region" description="Helical" evidence="15">
    <location>
        <begin position="54"/>
        <end position="77"/>
    </location>
</feature>
<dbReference type="SUPFAM" id="SSF103473">
    <property type="entry name" value="MFS general substrate transporter"/>
    <property type="match status" value="1"/>
</dbReference>
<feature type="transmembrane region" description="Helical" evidence="15">
    <location>
        <begin position="283"/>
        <end position="306"/>
    </location>
</feature>
<evidence type="ECO:0000256" key="12">
    <source>
        <dbReference type="ARBA" id="ARBA00044710"/>
    </source>
</evidence>
<dbReference type="Gene3D" id="1.20.1250.20">
    <property type="entry name" value="MFS general substrate transporter like domains"/>
    <property type="match status" value="1"/>
</dbReference>
<evidence type="ECO:0000256" key="10">
    <source>
        <dbReference type="ARBA" id="ARBA00044662"/>
    </source>
</evidence>
<feature type="transmembrane region" description="Helical" evidence="15">
    <location>
        <begin position="16"/>
        <end position="34"/>
    </location>
</feature>
<dbReference type="InParanoid" id="F0YHW9"/>
<evidence type="ECO:0000256" key="8">
    <source>
        <dbReference type="ARBA" id="ARBA00044648"/>
    </source>
</evidence>
<feature type="transmembrane region" description="Helical" evidence="15">
    <location>
        <begin position="345"/>
        <end position="366"/>
    </location>
</feature>
<comment type="catalytic activity">
    <reaction evidence="7">
        <text>D-galactose(in) = D-galactose(out)</text>
        <dbReference type="Rhea" id="RHEA:34915"/>
        <dbReference type="ChEBI" id="CHEBI:4139"/>
    </reaction>
    <physiologicalReaction direction="right-to-left" evidence="7">
        <dbReference type="Rhea" id="RHEA:34917"/>
    </physiologicalReaction>
</comment>
<evidence type="ECO:0000256" key="13">
    <source>
        <dbReference type="ARBA" id="ARBA00044780"/>
    </source>
</evidence>
<evidence type="ECO:0000256" key="2">
    <source>
        <dbReference type="ARBA" id="ARBA00010992"/>
    </source>
</evidence>
<keyword evidence="5 15" id="KW-1133">Transmembrane helix</keyword>
<feature type="transmembrane region" description="Helical" evidence="15">
    <location>
        <begin position="250"/>
        <end position="271"/>
    </location>
</feature>
<dbReference type="InterPro" id="IPR003663">
    <property type="entry name" value="Sugar/inositol_transpt"/>
</dbReference>
<comment type="similarity">
    <text evidence="2 14">Belongs to the major facilitator superfamily. Sugar transporter (TC 2.A.1.1) family.</text>
</comment>
<gene>
    <name evidence="17" type="primary">SOC3</name>
    <name evidence="17" type="ORF">AURANDRAFT_31040</name>
</gene>
<comment type="catalytic activity">
    <reaction evidence="8">
        <text>D-glucose(out) = D-glucose(in)</text>
        <dbReference type="Rhea" id="RHEA:60376"/>
        <dbReference type="ChEBI" id="CHEBI:4167"/>
    </reaction>
    <physiologicalReaction direction="left-to-right" evidence="8">
        <dbReference type="Rhea" id="RHEA:60377"/>
    </physiologicalReaction>
</comment>
<feature type="transmembrane region" description="Helical" evidence="15">
    <location>
        <begin position="143"/>
        <end position="165"/>
    </location>
</feature>
<feature type="domain" description="Major facilitator superfamily (MFS) profile" evidence="16">
    <location>
        <begin position="17"/>
        <end position="437"/>
    </location>
</feature>
<comment type="catalytic activity">
    <reaction evidence="11">
        <text>D-glucosamine(out) = D-glucosamine(in)</text>
        <dbReference type="Rhea" id="RHEA:78423"/>
        <dbReference type="ChEBI" id="CHEBI:58723"/>
    </reaction>
    <physiologicalReaction direction="left-to-right" evidence="11">
        <dbReference type="Rhea" id="RHEA:78424"/>
    </physiologicalReaction>
</comment>
<dbReference type="PROSITE" id="PS50850">
    <property type="entry name" value="MFS"/>
    <property type="match status" value="1"/>
</dbReference>
<evidence type="ECO:0000256" key="5">
    <source>
        <dbReference type="ARBA" id="ARBA00022989"/>
    </source>
</evidence>
<comment type="catalytic activity">
    <reaction evidence="9">
        <text>D-xylose(out) = D-xylose(in)</text>
        <dbReference type="Rhea" id="RHEA:78427"/>
        <dbReference type="ChEBI" id="CHEBI:53455"/>
    </reaction>
    <physiologicalReaction direction="left-to-right" evidence="9">
        <dbReference type="Rhea" id="RHEA:78428"/>
    </physiologicalReaction>
</comment>
<dbReference type="InterPro" id="IPR036259">
    <property type="entry name" value="MFS_trans_sf"/>
</dbReference>
<dbReference type="OMA" id="TWVNMMV"/>
<feature type="transmembrane region" description="Helical" evidence="15">
    <location>
        <begin position="112"/>
        <end position="131"/>
    </location>
</feature>
<dbReference type="PROSITE" id="PS00216">
    <property type="entry name" value="SUGAR_TRANSPORT_1"/>
    <property type="match status" value="1"/>
</dbReference>
<evidence type="ECO:0000256" key="7">
    <source>
        <dbReference type="ARBA" id="ARBA00044637"/>
    </source>
</evidence>
<dbReference type="eggNOG" id="KOG0254">
    <property type="taxonomic scope" value="Eukaryota"/>
</dbReference>
<protein>
    <recommendedName>
        <fullName evidence="13">Hexose transporter 1</fullName>
    </recommendedName>
</protein>
<dbReference type="GeneID" id="20220966"/>
<evidence type="ECO:0000256" key="3">
    <source>
        <dbReference type="ARBA" id="ARBA00011738"/>
    </source>
</evidence>
<keyword evidence="14" id="KW-0813">Transport</keyword>
<keyword evidence="17" id="KW-0762">Sugar transport</keyword>
<keyword evidence="4 15" id="KW-0812">Transmembrane</keyword>
<dbReference type="Proteomes" id="UP000002729">
    <property type="component" value="Unassembled WGS sequence"/>
</dbReference>
<evidence type="ECO:0000313" key="17">
    <source>
        <dbReference type="EMBL" id="EGB05304.1"/>
    </source>
</evidence>
<dbReference type="PRINTS" id="PR00171">
    <property type="entry name" value="SUGRTRNSPORT"/>
</dbReference>
<evidence type="ECO:0000256" key="4">
    <source>
        <dbReference type="ARBA" id="ARBA00022692"/>
    </source>
</evidence>
<evidence type="ECO:0000256" key="15">
    <source>
        <dbReference type="SAM" id="Phobius"/>
    </source>
</evidence>
<evidence type="ECO:0000256" key="9">
    <source>
        <dbReference type="ARBA" id="ARBA00044656"/>
    </source>
</evidence>
<keyword evidence="18" id="KW-1185">Reference proteome</keyword>
<evidence type="ECO:0000313" key="18">
    <source>
        <dbReference type="Proteomes" id="UP000002729"/>
    </source>
</evidence>
<evidence type="ECO:0000256" key="11">
    <source>
        <dbReference type="ARBA" id="ARBA00044668"/>
    </source>
</evidence>
<dbReference type="OrthoDB" id="6612291at2759"/>
<feature type="transmembrane region" description="Helical" evidence="15">
    <location>
        <begin position="386"/>
        <end position="407"/>
    </location>
</feature>
<dbReference type="KEGG" id="aaf:AURANDRAFT_31040"/>
<dbReference type="InterPro" id="IPR005829">
    <property type="entry name" value="Sugar_transporter_CS"/>
</dbReference>
<feature type="transmembrane region" description="Helical" evidence="15">
    <location>
        <begin position="318"/>
        <end position="339"/>
    </location>
</feature>
<feature type="transmembrane region" description="Helical" evidence="15">
    <location>
        <begin position="89"/>
        <end position="106"/>
    </location>
</feature>